<dbReference type="Pfam" id="PF00155">
    <property type="entry name" value="Aminotran_1_2"/>
    <property type="match status" value="1"/>
</dbReference>
<dbReference type="GO" id="GO:0005829">
    <property type="term" value="C:cytosol"/>
    <property type="evidence" value="ECO:0007669"/>
    <property type="project" value="TreeGrafter"/>
</dbReference>
<comment type="miscellaneous">
    <text evidence="7">In eukaryotes there are cytoplasmic, mitochondrial and chloroplastic isozymes.</text>
</comment>
<evidence type="ECO:0000259" key="8">
    <source>
        <dbReference type="Pfam" id="PF00155"/>
    </source>
</evidence>
<dbReference type="PROSITE" id="PS00105">
    <property type="entry name" value="AA_TRANSFER_CLASS_1"/>
    <property type="match status" value="1"/>
</dbReference>
<dbReference type="SUPFAM" id="SSF53383">
    <property type="entry name" value="PLP-dependent transferases"/>
    <property type="match status" value="1"/>
</dbReference>
<dbReference type="GO" id="GO:0030170">
    <property type="term" value="F:pyridoxal phosphate binding"/>
    <property type="evidence" value="ECO:0007669"/>
    <property type="project" value="InterPro"/>
</dbReference>
<name>A0A9P8V718_9PEZI</name>
<dbReference type="PANTHER" id="PTHR11879:SF20">
    <property type="entry name" value="ASPARTATE AMINOTRANSFERASE"/>
    <property type="match status" value="1"/>
</dbReference>
<dbReference type="Gene3D" id="3.90.1150.10">
    <property type="entry name" value="Aspartate Aminotransferase, domain 1"/>
    <property type="match status" value="1"/>
</dbReference>
<dbReference type="InterPro" id="IPR015421">
    <property type="entry name" value="PyrdxlP-dep_Trfase_major"/>
</dbReference>
<evidence type="ECO:0000256" key="5">
    <source>
        <dbReference type="ARBA" id="ARBA00022679"/>
    </source>
</evidence>
<comment type="similarity">
    <text evidence="2">Belongs to the class-I pyridoxal-phosphate-dependent aminotransferase family.</text>
</comment>
<organism evidence="9 10">
    <name type="scientific">Plectosphaerella plurivora</name>
    <dbReference type="NCBI Taxonomy" id="936078"/>
    <lineage>
        <taxon>Eukaryota</taxon>
        <taxon>Fungi</taxon>
        <taxon>Dikarya</taxon>
        <taxon>Ascomycota</taxon>
        <taxon>Pezizomycotina</taxon>
        <taxon>Sordariomycetes</taxon>
        <taxon>Hypocreomycetidae</taxon>
        <taxon>Glomerellales</taxon>
        <taxon>Plectosphaerellaceae</taxon>
        <taxon>Plectosphaerella</taxon>
    </lineage>
</organism>
<evidence type="ECO:0000313" key="10">
    <source>
        <dbReference type="Proteomes" id="UP000770015"/>
    </source>
</evidence>
<dbReference type="FunFam" id="3.40.640.10:FF:000066">
    <property type="entry name" value="Aspartate aminotransferase"/>
    <property type="match status" value="1"/>
</dbReference>
<dbReference type="EMBL" id="JAGSXJ010000019">
    <property type="protein sequence ID" value="KAH6681129.1"/>
    <property type="molecule type" value="Genomic_DNA"/>
</dbReference>
<keyword evidence="10" id="KW-1185">Reference proteome</keyword>
<dbReference type="InterPro" id="IPR015422">
    <property type="entry name" value="PyrdxlP-dep_Trfase_small"/>
</dbReference>
<evidence type="ECO:0000256" key="3">
    <source>
        <dbReference type="ARBA" id="ARBA00011738"/>
    </source>
</evidence>
<dbReference type="InterPro" id="IPR004838">
    <property type="entry name" value="NHTrfase_class1_PyrdxlP-BS"/>
</dbReference>
<evidence type="ECO:0000313" key="9">
    <source>
        <dbReference type="EMBL" id="KAH6681129.1"/>
    </source>
</evidence>
<dbReference type="GO" id="GO:0004069">
    <property type="term" value="F:L-aspartate:2-oxoglutarate aminotransferase activity"/>
    <property type="evidence" value="ECO:0007669"/>
    <property type="project" value="UniProtKB-EC"/>
</dbReference>
<reference evidence="9" key="1">
    <citation type="journal article" date="2021" name="Nat. Commun.">
        <title>Genetic determinants of endophytism in the Arabidopsis root mycobiome.</title>
        <authorList>
            <person name="Mesny F."/>
            <person name="Miyauchi S."/>
            <person name="Thiergart T."/>
            <person name="Pickel B."/>
            <person name="Atanasova L."/>
            <person name="Karlsson M."/>
            <person name="Huettel B."/>
            <person name="Barry K.W."/>
            <person name="Haridas S."/>
            <person name="Chen C."/>
            <person name="Bauer D."/>
            <person name="Andreopoulos W."/>
            <person name="Pangilinan J."/>
            <person name="LaButti K."/>
            <person name="Riley R."/>
            <person name="Lipzen A."/>
            <person name="Clum A."/>
            <person name="Drula E."/>
            <person name="Henrissat B."/>
            <person name="Kohler A."/>
            <person name="Grigoriev I.V."/>
            <person name="Martin F.M."/>
            <person name="Hacquard S."/>
        </authorList>
    </citation>
    <scope>NUCLEOTIDE SEQUENCE</scope>
    <source>
        <strain evidence="9">MPI-SDFR-AT-0117</strain>
    </source>
</reference>
<dbReference type="OrthoDB" id="550424at2759"/>
<feature type="domain" description="Aminotransferase class I/classII large" evidence="8">
    <location>
        <begin position="38"/>
        <end position="407"/>
    </location>
</feature>
<evidence type="ECO:0000256" key="4">
    <source>
        <dbReference type="ARBA" id="ARBA00022576"/>
    </source>
</evidence>
<comment type="catalytic activity">
    <reaction evidence="7">
        <text>L-aspartate + 2-oxoglutarate = oxaloacetate + L-glutamate</text>
        <dbReference type="Rhea" id="RHEA:21824"/>
        <dbReference type="ChEBI" id="CHEBI:16452"/>
        <dbReference type="ChEBI" id="CHEBI:16810"/>
        <dbReference type="ChEBI" id="CHEBI:29985"/>
        <dbReference type="ChEBI" id="CHEBI:29991"/>
        <dbReference type="EC" id="2.6.1.1"/>
    </reaction>
</comment>
<dbReference type="Proteomes" id="UP000770015">
    <property type="component" value="Unassembled WGS sequence"/>
</dbReference>
<evidence type="ECO:0000256" key="7">
    <source>
        <dbReference type="RuleBase" id="RU000480"/>
    </source>
</evidence>
<dbReference type="GO" id="GO:0006532">
    <property type="term" value="P:aspartate biosynthetic process"/>
    <property type="evidence" value="ECO:0007669"/>
    <property type="project" value="TreeGrafter"/>
</dbReference>
<keyword evidence="6" id="KW-0663">Pyridoxal phosphate</keyword>
<evidence type="ECO:0000256" key="1">
    <source>
        <dbReference type="ARBA" id="ARBA00001933"/>
    </source>
</evidence>
<dbReference type="CDD" id="cd00609">
    <property type="entry name" value="AAT_like"/>
    <property type="match status" value="1"/>
</dbReference>
<dbReference type="NCBIfam" id="NF006719">
    <property type="entry name" value="PRK09257.1"/>
    <property type="match status" value="1"/>
</dbReference>
<comment type="subunit">
    <text evidence="3 7">Homodimer.</text>
</comment>
<protein>
    <recommendedName>
        <fullName evidence="7">Aspartate aminotransferase</fullName>
        <ecNumber evidence="7">2.6.1.1</ecNumber>
    </recommendedName>
</protein>
<dbReference type="InterPro" id="IPR000796">
    <property type="entry name" value="Asp_trans"/>
</dbReference>
<accession>A0A9P8V718</accession>
<dbReference type="FunFam" id="3.90.1150.10:FF:000001">
    <property type="entry name" value="Aspartate aminotransferase"/>
    <property type="match status" value="1"/>
</dbReference>
<gene>
    <name evidence="9" type="ORF">F5X68DRAFT_172628</name>
</gene>
<dbReference type="InterPro" id="IPR004839">
    <property type="entry name" value="Aminotransferase_I/II_large"/>
</dbReference>
<sequence length="419" mass="46387">MGSWSDSGPASRFSSLQPAPLDGVFALDAAYRKDAHEPKVNLGIGAYRDDEGQPWQLGAVKKARSKMAADVWLHEYLPLHGDDAFLEASKKLLFGPKIPATAIASVQTVSGTGANSVVARLAGQYLAPSQVWFPDPTWDNHYKIWEDNAPNARQRRYPYFDASSRRFDLEGMLTTLRRDALAGDAILLHACAHNPTGLDPTQEQWKQIAQVCLEKKLFVIFDVAYQGFASGDLDRDAWAVRYFCSFPELELAACQSFSKNLGLYGERAGALHVVPSRATADPVVVMGVRSTLVDIQRGTISMAPRFGSQVASMVMGSDELLKLWKEDLLRMSRRIIGMRQALYEELLRLGTPGDWRHIVEQCGMFSFTGLSPEQVETMQKDYHVYMLPSGRMSVCGLTSTNVHYVAASMDATVRRGLSA</sequence>
<dbReference type="EC" id="2.6.1.1" evidence="7"/>
<dbReference type="AlphaFoldDB" id="A0A9P8V718"/>
<dbReference type="PRINTS" id="PR00799">
    <property type="entry name" value="TRANSAMINASE"/>
</dbReference>
<dbReference type="InterPro" id="IPR015424">
    <property type="entry name" value="PyrdxlP-dep_Trfase"/>
</dbReference>
<proteinExistence type="inferred from homology"/>
<keyword evidence="4 7" id="KW-0032">Aminotransferase</keyword>
<evidence type="ECO:0000256" key="2">
    <source>
        <dbReference type="ARBA" id="ARBA00007441"/>
    </source>
</evidence>
<dbReference type="Gene3D" id="3.40.640.10">
    <property type="entry name" value="Type I PLP-dependent aspartate aminotransferase-like (Major domain)"/>
    <property type="match status" value="1"/>
</dbReference>
<comment type="cofactor">
    <cofactor evidence="1">
        <name>pyridoxal 5'-phosphate</name>
        <dbReference type="ChEBI" id="CHEBI:597326"/>
    </cofactor>
</comment>
<keyword evidence="5 7" id="KW-0808">Transferase</keyword>
<dbReference type="PANTHER" id="PTHR11879">
    <property type="entry name" value="ASPARTATE AMINOTRANSFERASE"/>
    <property type="match status" value="1"/>
</dbReference>
<evidence type="ECO:0000256" key="6">
    <source>
        <dbReference type="ARBA" id="ARBA00022898"/>
    </source>
</evidence>
<comment type="caution">
    <text evidence="9">The sequence shown here is derived from an EMBL/GenBank/DDBJ whole genome shotgun (WGS) entry which is preliminary data.</text>
</comment>